<comment type="pathway">
    <text evidence="4">Cofactor biosynthesis; tetrahydrofolylpolyglutamate biosynthesis.</text>
</comment>
<dbReference type="EMBL" id="DXCC01000017">
    <property type="protein sequence ID" value="HIZ15418.1"/>
    <property type="molecule type" value="Genomic_DNA"/>
</dbReference>
<evidence type="ECO:0000256" key="16">
    <source>
        <dbReference type="ARBA" id="ARBA00030592"/>
    </source>
</evidence>
<dbReference type="EC" id="6.3.2.17" evidence="7"/>
<dbReference type="PIRSF" id="PIRSF001563">
    <property type="entry name" value="Folylpolyglu_synth"/>
    <property type="match status" value="1"/>
</dbReference>
<gene>
    <name evidence="25" type="ORF">H9816_05865</name>
</gene>
<dbReference type="InterPro" id="IPR036565">
    <property type="entry name" value="Mur-like_cat_sf"/>
</dbReference>
<dbReference type="InterPro" id="IPR004101">
    <property type="entry name" value="Mur_ligase_C"/>
</dbReference>
<dbReference type="GO" id="GO:0046656">
    <property type="term" value="P:folic acid biosynthetic process"/>
    <property type="evidence" value="ECO:0007669"/>
    <property type="project" value="UniProtKB-KW"/>
</dbReference>
<evidence type="ECO:0000256" key="12">
    <source>
        <dbReference type="ARBA" id="ARBA00022840"/>
    </source>
</evidence>
<dbReference type="NCBIfam" id="TIGR01499">
    <property type="entry name" value="folC"/>
    <property type="match status" value="1"/>
</dbReference>
<evidence type="ECO:0000256" key="10">
    <source>
        <dbReference type="ARBA" id="ARBA00022723"/>
    </source>
</evidence>
<dbReference type="FunFam" id="3.40.1190.10:FF:000011">
    <property type="entry name" value="Folylpolyglutamate synthase/dihydrofolate synthase"/>
    <property type="match status" value="1"/>
</dbReference>
<evidence type="ECO:0000256" key="8">
    <source>
        <dbReference type="ARBA" id="ARBA00019357"/>
    </source>
</evidence>
<evidence type="ECO:0000256" key="21">
    <source>
        <dbReference type="ARBA" id="ARBA00049161"/>
    </source>
</evidence>
<dbReference type="InterPro" id="IPR013221">
    <property type="entry name" value="Mur_ligase_cen"/>
</dbReference>
<keyword evidence="13" id="KW-0460">Magnesium</keyword>
<keyword evidence="12 22" id="KW-0067">ATP-binding</keyword>
<evidence type="ECO:0000256" key="2">
    <source>
        <dbReference type="ARBA" id="ARBA00002714"/>
    </source>
</evidence>
<comment type="function">
    <text evidence="2">Functions in two distinct reactions of the de novo folate biosynthetic pathway. Catalyzes the addition of a glutamate residue to dihydropteroate (7,8-dihydropteroate or H2Pte) to form dihydrofolate (7,8-dihydrofolate monoglutamate or H2Pte-Glu). Also catalyzes successive additions of L-glutamate to tetrahydrofolate or 10-formyltetrahydrofolate or 5,10-methylenetetrahydrofolate, leading to folylpolyglutamate derivatives.</text>
</comment>
<comment type="cofactor">
    <cofactor evidence="1">
        <name>Mg(2+)</name>
        <dbReference type="ChEBI" id="CHEBI:18420"/>
    </cofactor>
</comment>
<evidence type="ECO:0000256" key="17">
    <source>
        <dbReference type="ARBA" id="ARBA00032510"/>
    </source>
</evidence>
<keyword evidence="14" id="KW-0289">Folate biosynthesis</keyword>
<evidence type="ECO:0000256" key="15">
    <source>
        <dbReference type="ARBA" id="ARBA00030048"/>
    </source>
</evidence>
<evidence type="ECO:0000256" key="20">
    <source>
        <dbReference type="ARBA" id="ARBA00049035"/>
    </source>
</evidence>
<evidence type="ECO:0000256" key="4">
    <source>
        <dbReference type="ARBA" id="ARBA00005150"/>
    </source>
</evidence>
<comment type="catalytic activity">
    <reaction evidence="20">
        <text>(6R)-5,10-methylenetetrahydrofolyl-(gamma-L-Glu)(n) + L-glutamate + ATP = (6R)-5,10-methylenetetrahydrofolyl-(gamma-L-Glu)(n+1) + ADP + phosphate + H(+)</text>
        <dbReference type="Rhea" id="RHEA:51912"/>
        <dbReference type="Rhea" id="RHEA-COMP:13257"/>
        <dbReference type="Rhea" id="RHEA-COMP:13258"/>
        <dbReference type="ChEBI" id="CHEBI:15378"/>
        <dbReference type="ChEBI" id="CHEBI:29985"/>
        <dbReference type="ChEBI" id="CHEBI:30616"/>
        <dbReference type="ChEBI" id="CHEBI:43474"/>
        <dbReference type="ChEBI" id="CHEBI:136572"/>
        <dbReference type="ChEBI" id="CHEBI:456216"/>
        <dbReference type="EC" id="6.3.2.17"/>
    </reaction>
</comment>
<evidence type="ECO:0000256" key="14">
    <source>
        <dbReference type="ARBA" id="ARBA00022909"/>
    </source>
</evidence>
<evidence type="ECO:0000256" key="18">
    <source>
        <dbReference type="ARBA" id="ARBA00047493"/>
    </source>
</evidence>
<evidence type="ECO:0000256" key="19">
    <source>
        <dbReference type="ARBA" id="ARBA00047808"/>
    </source>
</evidence>
<evidence type="ECO:0000256" key="5">
    <source>
        <dbReference type="ARBA" id="ARBA00008276"/>
    </source>
</evidence>
<dbReference type="Pfam" id="PF08245">
    <property type="entry name" value="Mur_ligase_M"/>
    <property type="match status" value="1"/>
</dbReference>
<dbReference type="GO" id="GO:0005737">
    <property type="term" value="C:cytoplasm"/>
    <property type="evidence" value="ECO:0007669"/>
    <property type="project" value="TreeGrafter"/>
</dbReference>
<dbReference type="Proteomes" id="UP000824014">
    <property type="component" value="Unassembled WGS sequence"/>
</dbReference>
<dbReference type="InterPro" id="IPR036615">
    <property type="entry name" value="Mur_ligase_C_dom_sf"/>
</dbReference>
<keyword evidence="11 22" id="KW-0547">Nucleotide-binding</keyword>
<dbReference type="GO" id="GO:0046872">
    <property type="term" value="F:metal ion binding"/>
    <property type="evidence" value="ECO:0007669"/>
    <property type="project" value="UniProtKB-KW"/>
</dbReference>
<dbReference type="GO" id="GO:0005524">
    <property type="term" value="F:ATP binding"/>
    <property type="evidence" value="ECO:0007669"/>
    <property type="project" value="UniProtKB-KW"/>
</dbReference>
<dbReference type="SUPFAM" id="SSF53623">
    <property type="entry name" value="MurD-like peptide ligases, catalytic domain"/>
    <property type="match status" value="1"/>
</dbReference>
<sequence>MNYSEAIRYIDDRFVSFQTVGRTAYRGGLEAIAAMCRRMGDPQHRYPTLHIAGTNGKGSVAHMLAAILQAAGYRTGLYTSPHLHDFRERIRIDGVPIPEEDVCAFLERHAAAMEQEGLSYFEMTTAMAFDCFARHEVEIAVIETGLGGRLDATNIITPLLSIITNIGLDHCDLLGDTIARIAGEKAGIIKPSVPVLIGETHPESRPVFVARAAACGAPITFADTCYTCTAKEEHGTYARYTLRRLADGAEATYDLDLTGDYQQKNLATVRTAVDLLRNGSPFVPGDEALHTGLRHAAASTGLRGRWQVIGQAPLTVADGGHNPAGLTETMRQLAACRYDRLYMIVGFAADKDLEHILAMLPTEAYYFFTQADSPRALPAERLAELGARHHLHGETAPTVNDALERARSLATPQDMIFVGGSFYLIAGIV</sequence>
<evidence type="ECO:0000313" key="25">
    <source>
        <dbReference type="EMBL" id="HIZ15418.1"/>
    </source>
</evidence>
<comment type="pathway">
    <text evidence="3">Cofactor biosynthesis; tetrahydrofolate biosynthesis; 7,8-dihydrofolate from 2-amino-4-hydroxy-6-hydroxymethyl-7,8-dihydropteridine diphosphate and 4-aminobenzoate: step 2/2.</text>
</comment>
<dbReference type="EC" id="6.3.2.12" evidence="6"/>
<protein>
    <recommendedName>
        <fullName evidence="8">Dihydrofolate synthase/folylpolyglutamate synthase</fullName>
        <ecNumber evidence="6">6.3.2.12</ecNumber>
        <ecNumber evidence="7">6.3.2.17</ecNumber>
    </recommendedName>
    <alternativeName>
        <fullName evidence="17">Folylpoly-gamma-glutamate synthetase-dihydrofolate synthetase</fullName>
    </alternativeName>
    <alternativeName>
        <fullName evidence="15">Folylpolyglutamate synthetase</fullName>
    </alternativeName>
    <alternativeName>
        <fullName evidence="16">Tetrahydrofolylpolyglutamate synthase</fullName>
    </alternativeName>
</protein>
<comment type="caution">
    <text evidence="25">The sequence shown here is derived from an EMBL/GenBank/DDBJ whole genome shotgun (WGS) entry which is preliminary data.</text>
</comment>
<dbReference type="PANTHER" id="PTHR11136:SF0">
    <property type="entry name" value="DIHYDROFOLATE SYNTHETASE-RELATED"/>
    <property type="match status" value="1"/>
</dbReference>
<evidence type="ECO:0000259" key="23">
    <source>
        <dbReference type="Pfam" id="PF02875"/>
    </source>
</evidence>
<reference evidence="25" key="1">
    <citation type="journal article" date="2021" name="PeerJ">
        <title>Extensive microbial diversity within the chicken gut microbiome revealed by metagenomics and culture.</title>
        <authorList>
            <person name="Gilroy R."/>
            <person name="Ravi A."/>
            <person name="Getino M."/>
            <person name="Pursley I."/>
            <person name="Horton D.L."/>
            <person name="Alikhan N.F."/>
            <person name="Baker D."/>
            <person name="Gharbi K."/>
            <person name="Hall N."/>
            <person name="Watson M."/>
            <person name="Adriaenssens E.M."/>
            <person name="Foster-Nyarko E."/>
            <person name="Jarju S."/>
            <person name="Secka A."/>
            <person name="Antonio M."/>
            <person name="Oren A."/>
            <person name="Chaudhuri R.R."/>
            <person name="La Ragione R."/>
            <person name="Hildebrand F."/>
            <person name="Pallen M.J."/>
        </authorList>
    </citation>
    <scope>NUCLEOTIDE SEQUENCE</scope>
    <source>
        <strain evidence="25">ChiHjej11B10-19426</strain>
    </source>
</reference>
<dbReference type="GO" id="GO:0008841">
    <property type="term" value="F:dihydrofolate synthase activity"/>
    <property type="evidence" value="ECO:0007669"/>
    <property type="project" value="UniProtKB-EC"/>
</dbReference>
<dbReference type="InterPro" id="IPR018109">
    <property type="entry name" value="Folylpolyglutamate_synth_CS"/>
</dbReference>
<comment type="catalytic activity">
    <reaction evidence="19">
        <text>10-formyltetrahydrofolyl-(gamma-L-Glu)(n) + L-glutamate + ATP = 10-formyltetrahydrofolyl-(gamma-L-Glu)(n+1) + ADP + phosphate + H(+)</text>
        <dbReference type="Rhea" id="RHEA:51904"/>
        <dbReference type="Rhea" id="RHEA-COMP:13088"/>
        <dbReference type="Rhea" id="RHEA-COMP:14300"/>
        <dbReference type="ChEBI" id="CHEBI:15378"/>
        <dbReference type="ChEBI" id="CHEBI:29985"/>
        <dbReference type="ChEBI" id="CHEBI:30616"/>
        <dbReference type="ChEBI" id="CHEBI:43474"/>
        <dbReference type="ChEBI" id="CHEBI:134413"/>
        <dbReference type="ChEBI" id="CHEBI:456216"/>
        <dbReference type="EC" id="6.3.2.17"/>
    </reaction>
</comment>
<organism evidence="25 26">
    <name type="scientific">Candidatus Tidjanibacter faecipullorum</name>
    <dbReference type="NCBI Taxonomy" id="2838766"/>
    <lineage>
        <taxon>Bacteria</taxon>
        <taxon>Pseudomonadati</taxon>
        <taxon>Bacteroidota</taxon>
        <taxon>Bacteroidia</taxon>
        <taxon>Bacteroidales</taxon>
        <taxon>Rikenellaceae</taxon>
        <taxon>Tidjanibacter</taxon>
    </lineage>
</organism>
<evidence type="ECO:0000256" key="6">
    <source>
        <dbReference type="ARBA" id="ARBA00013023"/>
    </source>
</evidence>
<feature type="domain" description="Mur ligase C-terminal" evidence="23">
    <location>
        <begin position="304"/>
        <end position="422"/>
    </location>
</feature>
<feature type="domain" description="Mur ligase central" evidence="24">
    <location>
        <begin position="51"/>
        <end position="267"/>
    </location>
</feature>
<dbReference type="AlphaFoldDB" id="A0A9D2ILE5"/>
<dbReference type="PROSITE" id="PS01012">
    <property type="entry name" value="FOLYLPOLYGLU_SYNT_2"/>
    <property type="match status" value="1"/>
</dbReference>
<evidence type="ECO:0000313" key="26">
    <source>
        <dbReference type="Proteomes" id="UP000824014"/>
    </source>
</evidence>
<dbReference type="Gene3D" id="3.40.1190.10">
    <property type="entry name" value="Mur-like, catalytic domain"/>
    <property type="match status" value="1"/>
</dbReference>
<reference evidence="25" key="2">
    <citation type="submission" date="2021-04" db="EMBL/GenBank/DDBJ databases">
        <authorList>
            <person name="Gilroy R."/>
        </authorList>
    </citation>
    <scope>NUCLEOTIDE SEQUENCE</scope>
    <source>
        <strain evidence="25">ChiHjej11B10-19426</strain>
    </source>
</reference>
<evidence type="ECO:0000256" key="1">
    <source>
        <dbReference type="ARBA" id="ARBA00001946"/>
    </source>
</evidence>
<comment type="catalytic activity">
    <reaction evidence="18">
        <text>(6S)-5,6,7,8-tetrahydrofolyl-(gamma-L-Glu)(n) + L-glutamate + ATP = (6S)-5,6,7,8-tetrahydrofolyl-(gamma-L-Glu)(n+1) + ADP + phosphate + H(+)</text>
        <dbReference type="Rhea" id="RHEA:10580"/>
        <dbReference type="Rhea" id="RHEA-COMP:14738"/>
        <dbReference type="Rhea" id="RHEA-COMP:14740"/>
        <dbReference type="ChEBI" id="CHEBI:15378"/>
        <dbReference type="ChEBI" id="CHEBI:29985"/>
        <dbReference type="ChEBI" id="CHEBI:30616"/>
        <dbReference type="ChEBI" id="CHEBI:43474"/>
        <dbReference type="ChEBI" id="CHEBI:141005"/>
        <dbReference type="ChEBI" id="CHEBI:456216"/>
        <dbReference type="EC" id="6.3.2.17"/>
    </reaction>
</comment>
<comment type="catalytic activity">
    <reaction evidence="21">
        <text>7,8-dihydropteroate + L-glutamate + ATP = 7,8-dihydrofolate + ADP + phosphate + H(+)</text>
        <dbReference type="Rhea" id="RHEA:23584"/>
        <dbReference type="ChEBI" id="CHEBI:15378"/>
        <dbReference type="ChEBI" id="CHEBI:17839"/>
        <dbReference type="ChEBI" id="CHEBI:29985"/>
        <dbReference type="ChEBI" id="CHEBI:30616"/>
        <dbReference type="ChEBI" id="CHEBI:43474"/>
        <dbReference type="ChEBI" id="CHEBI:57451"/>
        <dbReference type="ChEBI" id="CHEBI:456216"/>
        <dbReference type="EC" id="6.3.2.12"/>
    </reaction>
</comment>
<evidence type="ECO:0000256" key="9">
    <source>
        <dbReference type="ARBA" id="ARBA00022598"/>
    </source>
</evidence>
<dbReference type="SUPFAM" id="SSF53244">
    <property type="entry name" value="MurD-like peptide ligases, peptide-binding domain"/>
    <property type="match status" value="1"/>
</dbReference>
<keyword evidence="9 22" id="KW-0436">Ligase</keyword>
<dbReference type="Gene3D" id="3.90.190.20">
    <property type="entry name" value="Mur ligase, C-terminal domain"/>
    <property type="match status" value="1"/>
</dbReference>
<evidence type="ECO:0000256" key="3">
    <source>
        <dbReference type="ARBA" id="ARBA00004799"/>
    </source>
</evidence>
<accession>A0A9D2ILE5</accession>
<proteinExistence type="inferred from homology"/>
<dbReference type="Pfam" id="PF02875">
    <property type="entry name" value="Mur_ligase_C"/>
    <property type="match status" value="1"/>
</dbReference>
<evidence type="ECO:0000256" key="11">
    <source>
        <dbReference type="ARBA" id="ARBA00022741"/>
    </source>
</evidence>
<keyword evidence="10" id="KW-0479">Metal-binding</keyword>
<dbReference type="InterPro" id="IPR001645">
    <property type="entry name" value="Folylpolyglutamate_synth"/>
</dbReference>
<evidence type="ECO:0000256" key="7">
    <source>
        <dbReference type="ARBA" id="ARBA00013025"/>
    </source>
</evidence>
<dbReference type="GO" id="GO:0004326">
    <property type="term" value="F:tetrahydrofolylpolyglutamate synthase activity"/>
    <property type="evidence" value="ECO:0007669"/>
    <property type="project" value="UniProtKB-EC"/>
</dbReference>
<name>A0A9D2ILE5_9BACT</name>
<comment type="similarity">
    <text evidence="5 22">Belongs to the folylpolyglutamate synthase family.</text>
</comment>
<evidence type="ECO:0000256" key="13">
    <source>
        <dbReference type="ARBA" id="ARBA00022842"/>
    </source>
</evidence>
<dbReference type="PANTHER" id="PTHR11136">
    <property type="entry name" value="FOLYLPOLYGLUTAMATE SYNTHASE-RELATED"/>
    <property type="match status" value="1"/>
</dbReference>
<evidence type="ECO:0000256" key="22">
    <source>
        <dbReference type="PIRNR" id="PIRNR001563"/>
    </source>
</evidence>
<evidence type="ECO:0000259" key="24">
    <source>
        <dbReference type="Pfam" id="PF08245"/>
    </source>
</evidence>